<proteinExistence type="predicted"/>
<evidence type="ECO:0000313" key="3">
    <source>
        <dbReference type="Proteomes" id="UP000308632"/>
    </source>
</evidence>
<dbReference type="PROSITE" id="PS51257">
    <property type="entry name" value="PROKAR_LIPOPROTEIN"/>
    <property type="match status" value="1"/>
</dbReference>
<evidence type="ECO:0000313" key="2">
    <source>
        <dbReference type="EMBL" id="TKT09062.1"/>
    </source>
</evidence>
<sequence length="129" mass="14405">MTSRRRLIHRLLLPLHLVLASTLTLAACDSTPSKATVAARESAKSACASLQQLTDQLARPRPSNLTDPYYQTAEQYLYTAINRAGDAAEQDQGYQEFADTLHRAAQTWQVTFTLDKAEPLIQQARKEKC</sequence>
<dbReference type="Proteomes" id="UP000308632">
    <property type="component" value="Unassembled WGS sequence"/>
</dbReference>
<dbReference type="AlphaFoldDB" id="A0A4U5X3M6"/>
<feature type="chain" id="PRO_5039158572" description="Lipoprotein" evidence="1">
    <location>
        <begin position="27"/>
        <end position="129"/>
    </location>
</feature>
<name>A0A4U5X3M6_STRGB</name>
<comment type="caution">
    <text evidence="2">The sequence shown here is derived from an EMBL/GenBank/DDBJ whole genome shotgun (WGS) entry which is preliminary data.</text>
</comment>
<feature type="signal peptide" evidence="1">
    <location>
        <begin position="1"/>
        <end position="26"/>
    </location>
</feature>
<accession>A0A4U5X3M6</accession>
<protein>
    <recommendedName>
        <fullName evidence="4">Lipoprotein</fullName>
    </recommendedName>
</protein>
<evidence type="ECO:0008006" key="4">
    <source>
        <dbReference type="Google" id="ProtNLM"/>
    </source>
</evidence>
<organism evidence="2 3">
    <name type="scientific">Streptomyces galbus</name>
    <dbReference type="NCBI Taxonomy" id="33898"/>
    <lineage>
        <taxon>Bacteria</taxon>
        <taxon>Bacillati</taxon>
        <taxon>Actinomycetota</taxon>
        <taxon>Actinomycetes</taxon>
        <taxon>Kitasatosporales</taxon>
        <taxon>Streptomycetaceae</taxon>
        <taxon>Streptomyces</taxon>
    </lineage>
</organism>
<keyword evidence="1" id="KW-0732">Signal</keyword>
<reference evidence="2 3" key="1">
    <citation type="submission" date="2019-04" db="EMBL/GenBank/DDBJ databases">
        <title>Streptomyces lasaliensis sp.nov., an Actinomycete isolated from soil which produces the polyether antibiotic lasalocid.</title>
        <authorList>
            <person name="Erwin G."/>
            <person name="Haber C."/>
        </authorList>
    </citation>
    <scope>NUCLEOTIDE SEQUENCE [LARGE SCALE GENOMIC DNA]</scope>
    <source>
        <strain evidence="2 3">DSM 40089</strain>
    </source>
</reference>
<dbReference type="EMBL" id="SZPR01000012">
    <property type="protein sequence ID" value="TKT09062.1"/>
    <property type="molecule type" value="Genomic_DNA"/>
</dbReference>
<gene>
    <name evidence="2" type="ORF">E4U92_15905</name>
</gene>
<evidence type="ECO:0000256" key="1">
    <source>
        <dbReference type="SAM" id="SignalP"/>
    </source>
</evidence>
<dbReference type="RefSeq" id="WP_137301014.1">
    <property type="nucleotide sequence ID" value="NZ_BMVD01000001.1"/>
</dbReference>